<keyword evidence="2" id="KW-1133">Transmembrane helix</keyword>
<evidence type="ECO:0000256" key="1">
    <source>
        <dbReference type="SAM" id="MobiDB-lite"/>
    </source>
</evidence>
<keyword evidence="2" id="KW-0812">Transmembrane</keyword>
<dbReference type="AlphaFoldDB" id="A0A2M7V0H2"/>
<dbReference type="Proteomes" id="UP000231538">
    <property type="component" value="Unassembled WGS sequence"/>
</dbReference>
<organism evidence="3 4">
    <name type="scientific">Candidatus Nealsonbacteria bacterium CG_4_10_14_0_2_um_filter_37_10</name>
    <dbReference type="NCBI Taxonomy" id="1974679"/>
    <lineage>
        <taxon>Bacteria</taxon>
        <taxon>Candidatus Nealsoniibacteriota</taxon>
    </lineage>
</organism>
<reference evidence="4" key="1">
    <citation type="submission" date="2017-09" db="EMBL/GenBank/DDBJ databases">
        <title>Depth-based differentiation of microbial function through sediment-hosted aquifers and enrichment of novel symbionts in the deep terrestrial subsurface.</title>
        <authorList>
            <person name="Probst A.J."/>
            <person name="Ladd B."/>
            <person name="Jarett J.K."/>
            <person name="Geller-Mcgrath D.E."/>
            <person name="Sieber C.M.K."/>
            <person name="Emerson J.B."/>
            <person name="Anantharaman K."/>
            <person name="Thomas B.C."/>
            <person name="Malmstrom R."/>
            <person name="Stieglmeier M."/>
            <person name="Klingl A."/>
            <person name="Woyke T."/>
            <person name="Ryan C.M."/>
            <person name="Banfield J.F."/>
        </authorList>
    </citation>
    <scope>NUCLEOTIDE SEQUENCE [LARGE SCALE GENOMIC DNA]</scope>
</reference>
<evidence type="ECO:0000313" key="3">
    <source>
        <dbReference type="EMBL" id="PIZ89635.1"/>
    </source>
</evidence>
<protein>
    <submittedName>
        <fullName evidence="3">Uncharacterized protein</fullName>
    </submittedName>
</protein>
<feature type="transmembrane region" description="Helical" evidence="2">
    <location>
        <begin position="64"/>
        <end position="83"/>
    </location>
</feature>
<proteinExistence type="predicted"/>
<feature type="region of interest" description="Disordered" evidence="1">
    <location>
        <begin position="1"/>
        <end position="24"/>
    </location>
</feature>
<sequence>MGKASRKKREMREKEEIRPQKERPEGGAISLCLNIIRWGIYLALFTPLIMSAKFFFPFVGPKSLYFMGLVEIIFFAWLILIIYSPQYRPR</sequence>
<feature type="transmembrane region" description="Helical" evidence="2">
    <location>
        <begin position="38"/>
        <end position="58"/>
    </location>
</feature>
<keyword evidence="2" id="KW-0472">Membrane</keyword>
<feature type="non-terminal residue" evidence="3">
    <location>
        <position position="90"/>
    </location>
</feature>
<evidence type="ECO:0000313" key="4">
    <source>
        <dbReference type="Proteomes" id="UP000231538"/>
    </source>
</evidence>
<comment type="caution">
    <text evidence="3">The sequence shown here is derived from an EMBL/GenBank/DDBJ whole genome shotgun (WGS) entry which is preliminary data.</text>
</comment>
<dbReference type="EMBL" id="PFPC01000017">
    <property type="protein sequence ID" value="PIZ89635.1"/>
    <property type="molecule type" value="Genomic_DNA"/>
</dbReference>
<feature type="compositionally biased region" description="Basic and acidic residues" evidence="1">
    <location>
        <begin position="10"/>
        <end position="24"/>
    </location>
</feature>
<accession>A0A2M7V0H2</accession>
<gene>
    <name evidence="3" type="ORF">COX89_00520</name>
</gene>
<name>A0A2M7V0H2_9BACT</name>
<evidence type="ECO:0000256" key="2">
    <source>
        <dbReference type="SAM" id="Phobius"/>
    </source>
</evidence>